<name>A0A1S6IZ82_9FIRM</name>
<gene>
    <name evidence="9" type="ORF">B0537_13985</name>
</gene>
<comment type="similarity">
    <text evidence="2 7">Belongs to the precorrin methyltransferase family.</text>
</comment>
<dbReference type="InterPro" id="IPR012382">
    <property type="entry name" value="CobI/CbiL"/>
</dbReference>
<evidence type="ECO:0000313" key="10">
    <source>
        <dbReference type="Proteomes" id="UP000189464"/>
    </source>
</evidence>
<dbReference type="InterPro" id="IPR000878">
    <property type="entry name" value="4pyrrol_Mease"/>
</dbReference>
<dbReference type="GO" id="GO:0032259">
    <property type="term" value="P:methylation"/>
    <property type="evidence" value="ECO:0007669"/>
    <property type="project" value="UniProtKB-KW"/>
</dbReference>
<dbReference type="PANTHER" id="PTHR43467:SF2">
    <property type="entry name" value="COBALT-PRECORRIN-2 C(20)-METHYLTRANSFERASE"/>
    <property type="match status" value="1"/>
</dbReference>
<evidence type="ECO:0000256" key="2">
    <source>
        <dbReference type="ARBA" id="ARBA00005879"/>
    </source>
</evidence>
<dbReference type="InterPro" id="IPR014777">
    <property type="entry name" value="4pyrrole_Mease_sub1"/>
</dbReference>
<evidence type="ECO:0000259" key="8">
    <source>
        <dbReference type="Pfam" id="PF00590"/>
    </source>
</evidence>
<dbReference type="KEGG" id="dfg:B0537_13985"/>
<dbReference type="Gene3D" id="3.40.1010.10">
    <property type="entry name" value="Cobalt-precorrin-4 Transmethylase, Domain 1"/>
    <property type="match status" value="1"/>
</dbReference>
<evidence type="ECO:0000313" key="9">
    <source>
        <dbReference type="EMBL" id="AQS60085.1"/>
    </source>
</evidence>
<dbReference type="OrthoDB" id="9804789at2"/>
<keyword evidence="4 9" id="KW-0489">Methyltransferase</keyword>
<dbReference type="Gene3D" id="3.30.950.10">
    <property type="entry name" value="Methyltransferase, Cobalt-precorrin-4 Transmethylase, Domain 2"/>
    <property type="match status" value="1"/>
</dbReference>
<feature type="domain" description="Tetrapyrrole methylase" evidence="8">
    <location>
        <begin position="5"/>
        <end position="211"/>
    </location>
</feature>
<dbReference type="Pfam" id="PF00590">
    <property type="entry name" value="TP_methylase"/>
    <property type="match status" value="1"/>
</dbReference>
<dbReference type="PIRSF" id="PIRSF036427">
    <property type="entry name" value="Precrrn-2_mtase"/>
    <property type="match status" value="1"/>
</dbReference>
<accession>A0A1S6IZ82</accession>
<comment type="pathway">
    <text evidence="1">Cofactor biosynthesis; adenosylcobalamin biosynthesis.</text>
</comment>
<dbReference type="GO" id="GO:0030788">
    <property type="term" value="F:precorrin-2 C20-methyltransferase activity"/>
    <property type="evidence" value="ECO:0007669"/>
    <property type="project" value="InterPro"/>
</dbReference>
<dbReference type="GO" id="GO:0009236">
    <property type="term" value="P:cobalamin biosynthetic process"/>
    <property type="evidence" value="ECO:0007669"/>
    <property type="project" value="UniProtKB-UniRule"/>
</dbReference>
<dbReference type="InterPro" id="IPR006364">
    <property type="entry name" value="CobI/CbiL/CobIJ_dom"/>
</dbReference>
<dbReference type="NCBIfam" id="TIGR01467">
    <property type="entry name" value="cobI_cbiL"/>
    <property type="match status" value="1"/>
</dbReference>
<dbReference type="InterPro" id="IPR035996">
    <property type="entry name" value="4pyrrol_Methylase_sf"/>
</dbReference>
<dbReference type="EMBL" id="CP019698">
    <property type="protein sequence ID" value="AQS60085.1"/>
    <property type="molecule type" value="Genomic_DNA"/>
</dbReference>
<keyword evidence="6" id="KW-0949">S-adenosyl-L-methionine</keyword>
<evidence type="ECO:0000256" key="1">
    <source>
        <dbReference type="ARBA" id="ARBA00004953"/>
    </source>
</evidence>
<reference evidence="9 10" key="1">
    <citation type="journal article" date="2016" name="Int. J. Syst. Evol. Microbiol.">
        <title>Desulfotomaculum ferrireducens sp. nov., a moderately thermophilic sulfate-reducing and dissimilatory Fe(III)-reducing bacterium isolated from compost.</title>
        <authorList>
            <person name="Yang G."/>
            <person name="Guo J."/>
            <person name="Zhuang L."/>
            <person name="Yuan Y."/>
            <person name="Zhou S."/>
        </authorList>
    </citation>
    <scope>NUCLEOTIDE SEQUENCE [LARGE SCALE GENOMIC DNA]</scope>
    <source>
        <strain evidence="9 10">GSS09</strain>
    </source>
</reference>
<dbReference type="SUPFAM" id="SSF53790">
    <property type="entry name" value="Tetrapyrrole methylase"/>
    <property type="match status" value="1"/>
</dbReference>
<keyword evidence="10" id="KW-1185">Reference proteome</keyword>
<organism evidence="9 10">
    <name type="scientific">Desulforamulus ferrireducens</name>
    <dbReference type="NCBI Taxonomy" id="1833852"/>
    <lineage>
        <taxon>Bacteria</taxon>
        <taxon>Bacillati</taxon>
        <taxon>Bacillota</taxon>
        <taxon>Clostridia</taxon>
        <taxon>Eubacteriales</taxon>
        <taxon>Peptococcaceae</taxon>
        <taxon>Desulforamulus</taxon>
    </lineage>
</organism>
<evidence type="ECO:0000256" key="4">
    <source>
        <dbReference type="ARBA" id="ARBA00022603"/>
    </source>
</evidence>
<dbReference type="CDD" id="cd11645">
    <property type="entry name" value="Precorrin_2_C20_MT"/>
    <property type="match status" value="1"/>
</dbReference>
<protein>
    <submittedName>
        <fullName evidence="9">Precorrin-2 C(20)-methyltransferase</fullName>
    </submittedName>
</protein>
<dbReference type="STRING" id="1833852.B0537_13985"/>
<dbReference type="PANTHER" id="PTHR43467">
    <property type="entry name" value="COBALT-PRECORRIN-2 C(20)-METHYLTRANSFERASE"/>
    <property type="match status" value="1"/>
</dbReference>
<dbReference type="InterPro" id="IPR014776">
    <property type="entry name" value="4pyrrole_Mease_sub2"/>
</dbReference>
<dbReference type="Proteomes" id="UP000189464">
    <property type="component" value="Chromosome"/>
</dbReference>
<dbReference type="UniPathway" id="UPA00148"/>
<evidence type="ECO:0000256" key="6">
    <source>
        <dbReference type="ARBA" id="ARBA00022691"/>
    </source>
</evidence>
<evidence type="ECO:0000256" key="7">
    <source>
        <dbReference type="PIRNR" id="PIRNR036427"/>
    </source>
</evidence>
<proteinExistence type="inferred from homology"/>
<keyword evidence="3" id="KW-0169">Cobalamin biosynthesis</keyword>
<evidence type="ECO:0000256" key="3">
    <source>
        <dbReference type="ARBA" id="ARBA00022573"/>
    </source>
</evidence>
<evidence type="ECO:0000256" key="5">
    <source>
        <dbReference type="ARBA" id="ARBA00022679"/>
    </source>
</evidence>
<sequence>MLTGKFYGIGVGPGDPDLITVKAVKTLQQIDVVIAPQSNRGANSTALAIARPHLSQTTEILELVFPMVEDSAAMQEAWEANKGSILSLLQQGKQVAFLTLGDPMLYSTYIYILRLLAKEQVKVETIPGITSFCASASRASFPLGEGNDIVTIIPATCEPARLQKALEVSDNVILMKVSRNTPELLRQLQLNGLSQHAVMVSKCGHPDESVHYDINNLAELKPTYLSTILARKHPTGV</sequence>
<dbReference type="AlphaFoldDB" id="A0A1S6IZ82"/>
<dbReference type="RefSeq" id="WP_077715125.1">
    <property type="nucleotide sequence ID" value="NZ_CP019698.1"/>
</dbReference>
<keyword evidence="5 9" id="KW-0808">Transferase</keyword>